<feature type="compositionally biased region" description="Low complexity" evidence="1">
    <location>
        <begin position="25"/>
        <end position="39"/>
    </location>
</feature>
<feature type="region of interest" description="Disordered" evidence="1">
    <location>
        <begin position="20"/>
        <end position="247"/>
    </location>
</feature>
<proteinExistence type="predicted"/>
<evidence type="ECO:0000313" key="2">
    <source>
        <dbReference type="EMBL" id="CAE0250309.1"/>
    </source>
</evidence>
<accession>A0A7S3D9F9</accession>
<gene>
    <name evidence="2" type="ORF">PBIL07802_LOCUS12510</name>
</gene>
<feature type="compositionally biased region" description="Polar residues" evidence="1">
    <location>
        <begin position="135"/>
        <end position="150"/>
    </location>
</feature>
<feature type="compositionally biased region" description="Basic and acidic residues" evidence="1">
    <location>
        <begin position="56"/>
        <end position="72"/>
    </location>
</feature>
<dbReference type="AlphaFoldDB" id="A0A7S3D9F9"/>
<protein>
    <submittedName>
        <fullName evidence="2">Uncharacterized protein</fullName>
    </submittedName>
</protein>
<feature type="compositionally biased region" description="Basic and acidic residues" evidence="1">
    <location>
        <begin position="167"/>
        <end position="184"/>
    </location>
</feature>
<evidence type="ECO:0000256" key="1">
    <source>
        <dbReference type="SAM" id="MobiDB-lite"/>
    </source>
</evidence>
<dbReference type="EMBL" id="HBIB01019176">
    <property type="protein sequence ID" value="CAE0250309.1"/>
    <property type="molecule type" value="Transcribed_RNA"/>
</dbReference>
<reference evidence="2" key="1">
    <citation type="submission" date="2021-01" db="EMBL/GenBank/DDBJ databases">
        <authorList>
            <person name="Corre E."/>
            <person name="Pelletier E."/>
            <person name="Niang G."/>
            <person name="Scheremetjew M."/>
            <person name="Finn R."/>
            <person name="Kale V."/>
            <person name="Holt S."/>
            <person name="Cochrane G."/>
            <person name="Meng A."/>
            <person name="Brown T."/>
            <person name="Cohen L."/>
        </authorList>
    </citation>
    <scope>NUCLEOTIDE SEQUENCE</scope>
    <source>
        <strain evidence="2">NIES-2562</strain>
    </source>
</reference>
<organism evidence="2">
    <name type="scientific">Palpitomonas bilix</name>
    <dbReference type="NCBI Taxonomy" id="652834"/>
    <lineage>
        <taxon>Eukaryota</taxon>
        <taxon>Eukaryota incertae sedis</taxon>
    </lineage>
</organism>
<feature type="compositionally biased region" description="Acidic residues" evidence="1">
    <location>
        <begin position="73"/>
        <end position="82"/>
    </location>
</feature>
<feature type="compositionally biased region" description="Polar residues" evidence="1">
    <location>
        <begin position="222"/>
        <end position="235"/>
    </location>
</feature>
<feature type="compositionally biased region" description="Basic and acidic residues" evidence="1">
    <location>
        <begin position="97"/>
        <end position="108"/>
    </location>
</feature>
<sequence length="247" mass="26856">MGGMNGGRYGLREAIARRNTVAHYAEQSQSSQPGSASSESRSRGRLGVQGVSSMSLREDDKEVDDGREREGEEGGEEREEEEPLRRRVFTFDTGPSSHEDTARLRWREGVTVGRPAESRGGPSSYVVGYRAGDNDSGSNSRHAKGTSTELTDLRGEWQARSASEGVMRMEERKRGERSGVRLEGEGSEVVTAAAAAPSLPSSYSPSTLTHHLHTATTVKRYQASTPRQSEASQSLLAPHLRGSEHNV</sequence>
<name>A0A7S3D9F9_9EUKA</name>
<feature type="compositionally biased region" description="Low complexity" evidence="1">
    <location>
        <begin position="191"/>
        <end position="217"/>
    </location>
</feature>